<organism evidence="2 3">
    <name type="scientific">Microdochium trichocladiopsis</name>
    <dbReference type="NCBI Taxonomy" id="1682393"/>
    <lineage>
        <taxon>Eukaryota</taxon>
        <taxon>Fungi</taxon>
        <taxon>Dikarya</taxon>
        <taxon>Ascomycota</taxon>
        <taxon>Pezizomycotina</taxon>
        <taxon>Sordariomycetes</taxon>
        <taxon>Xylariomycetidae</taxon>
        <taxon>Xylariales</taxon>
        <taxon>Microdochiaceae</taxon>
        <taxon>Microdochium</taxon>
    </lineage>
</organism>
<reference evidence="2" key="1">
    <citation type="journal article" date="2021" name="Nat. Commun.">
        <title>Genetic determinants of endophytism in the Arabidopsis root mycobiome.</title>
        <authorList>
            <person name="Mesny F."/>
            <person name="Miyauchi S."/>
            <person name="Thiergart T."/>
            <person name="Pickel B."/>
            <person name="Atanasova L."/>
            <person name="Karlsson M."/>
            <person name="Huettel B."/>
            <person name="Barry K.W."/>
            <person name="Haridas S."/>
            <person name="Chen C."/>
            <person name="Bauer D."/>
            <person name="Andreopoulos W."/>
            <person name="Pangilinan J."/>
            <person name="LaButti K."/>
            <person name="Riley R."/>
            <person name="Lipzen A."/>
            <person name="Clum A."/>
            <person name="Drula E."/>
            <person name="Henrissat B."/>
            <person name="Kohler A."/>
            <person name="Grigoriev I.V."/>
            <person name="Martin F.M."/>
            <person name="Hacquard S."/>
        </authorList>
    </citation>
    <scope>NUCLEOTIDE SEQUENCE</scope>
    <source>
        <strain evidence="2">MPI-CAGE-CH-0230</strain>
    </source>
</reference>
<protein>
    <recommendedName>
        <fullName evidence="4">Secreted protein</fullName>
    </recommendedName>
</protein>
<accession>A0A9P8Y5V8</accession>
<dbReference type="AlphaFoldDB" id="A0A9P8Y5V8"/>
<dbReference type="RefSeq" id="XP_046013472.1">
    <property type="nucleotide sequence ID" value="XM_046153457.1"/>
</dbReference>
<proteinExistence type="predicted"/>
<keyword evidence="3" id="KW-1185">Reference proteome</keyword>
<keyword evidence="1" id="KW-0732">Signal</keyword>
<sequence>MRQRPSVLHFETLSIEIVLLLWSTCCRAKEGGFASQAQSISRRAHRVAPAMPLCALVPTAVRSGEAKVVCKVTSKVAG</sequence>
<evidence type="ECO:0008006" key="4">
    <source>
        <dbReference type="Google" id="ProtNLM"/>
    </source>
</evidence>
<gene>
    <name evidence="2" type="ORF">B0I36DRAFT_319776</name>
</gene>
<comment type="caution">
    <text evidence="2">The sequence shown here is derived from an EMBL/GenBank/DDBJ whole genome shotgun (WGS) entry which is preliminary data.</text>
</comment>
<feature type="signal peptide" evidence="1">
    <location>
        <begin position="1"/>
        <end position="28"/>
    </location>
</feature>
<evidence type="ECO:0000256" key="1">
    <source>
        <dbReference type="SAM" id="SignalP"/>
    </source>
</evidence>
<evidence type="ECO:0000313" key="2">
    <source>
        <dbReference type="EMBL" id="KAH7032640.1"/>
    </source>
</evidence>
<name>A0A9P8Y5V8_9PEZI</name>
<dbReference type="EMBL" id="JAGTJQ010000004">
    <property type="protein sequence ID" value="KAH7032640.1"/>
    <property type="molecule type" value="Genomic_DNA"/>
</dbReference>
<dbReference type="GeneID" id="70183003"/>
<dbReference type="Proteomes" id="UP000756346">
    <property type="component" value="Unassembled WGS sequence"/>
</dbReference>
<evidence type="ECO:0000313" key="3">
    <source>
        <dbReference type="Proteomes" id="UP000756346"/>
    </source>
</evidence>
<feature type="chain" id="PRO_5040366147" description="Secreted protein" evidence="1">
    <location>
        <begin position="29"/>
        <end position="78"/>
    </location>
</feature>